<sequence length="58" mass="6612">MVALGSTHGVYHGEPHLDFERLTYRAGETGYVGRSRREDPEFEVVQASCMREGFVFSF</sequence>
<keyword evidence="2" id="KW-1185">Reference proteome</keyword>
<dbReference type="STRING" id="40578.Xbed_00093"/>
<dbReference type="Proteomes" id="UP000194204">
    <property type="component" value="Unassembled WGS sequence"/>
</dbReference>
<protein>
    <submittedName>
        <fullName evidence="1">Uncharacterized protein</fullName>
    </submittedName>
</protein>
<comment type="caution">
    <text evidence="1">The sequence shown here is derived from an EMBL/GenBank/DDBJ whole genome shotgun (WGS) entry which is preliminary data.</text>
</comment>
<dbReference type="EMBL" id="MUBK01000001">
    <property type="protein sequence ID" value="OTA21844.1"/>
    <property type="molecule type" value="Genomic_DNA"/>
</dbReference>
<evidence type="ECO:0000313" key="2">
    <source>
        <dbReference type="Proteomes" id="UP000194204"/>
    </source>
</evidence>
<reference evidence="1 2" key="1">
    <citation type="submission" date="2017-01" db="EMBL/GenBank/DDBJ databases">
        <title>Deconstructing symbiosis and pathogenesis requirements using a combined genomic-metabolomic approach.</title>
        <authorList>
            <person name="Tobias N.J."/>
            <person name="Wolff H."/>
            <person name="Djahanschiri B."/>
            <person name="Ebersberger I."/>
            <person name="Bode H.B."/>
        </authorList>
    </citation>
    <scope>NUCLEOTIDE SEQUENCE [LARGE SCALE GENOMIC DNA]</scope>
    <source>
        <strain evidence="1 2">DSM 4764</strain>
    </source>
</reference>
<name>A0A1Y2SSG9_9GAMM</name>
<evidence type="ECO:0000313" key="1">
    <source>
        <dbReference type="EMBL" id="OTA21844.1"/>
    </source>
</evidence>
<organism evidence="1 2">
    <name type="scientific">Xenorhabdus beddingii</name>
    <dbReference type="NCBI Taxonomy" id="40578"/>
    <lineage>
        <taxon>Bacteria</taxon>
        <taxon>Pseudomonadati</taxon>
        <taxon>Pseudomonadota</taxon>
        <taxon>Gammaproteobacteria</taxon>
        <taxon>Enterobacterales</taxon>
        <taxon>Morganellaceae</taxon>
        <taxon>Xenorhabdus</taxon>
    </lineage>
</organism>
<dbReference type="AlphaFoldDB" id="A0A1Y2SSG9"/>
<proteinExistence type="predicted"/>
<gene>
    <name evidence="1" type="ORF">Xbed_00093</name>
</gene>
<accession>A0A1Y2SSG9</accession>